<dbReference type="Pfam" id="PF18107">
    <property type="entry name" value="HTH_ABP1_N"/>
    <property type="match status" value="1"/>
</dbReference>
<evidence type="ECO:0000259" key="1">
    <source>
        <dbReference type="Pfam" id="PF18107"/>
    </source>
</evidence>
<sequence>MPPRNKYTTMTNNQRTALCRHAAQNKQLTQQDLRNWLKETYDVTVSQPVISSTLKASVAWLGEEETRPENHKRQKIVKYPLLEEALIKWFTGNQEIINMSGDLLKEKEDSILEELLNTTAQEPEGEEEQENDSIEPVKISAKEAERMVDNLELFWMQDGNLAEAQKMRCMKKAIVAASVKSLGQTILDQYFRKA</sequence>
<evidence type="ECO:0000313" key="2">
    <source>
        <dbReference type="EMBL" id="KAF5180354.1"/>
    </source>
</evidence>
<dbReference type="Proteomes" id="UP000554482">
    <property type="component" value="Unassembled WGS sequence"/>
</dbReference>
<dbReference type="InterPro" id="IPR009057">
    <property type="entry name" value="Homeodomain-like_sf"/>
</dbReference>
<evidence type="ECO:0000313" key="3">
    <source>
        <dbReference type="Proteomes" id="UP000554482"/>
    </source>
</evidence>
<reference evidence="2 3" key="1">
    <citation type="submission" date="2020-06" db="EMBL/GenBank/DDBJ databases">
        <title>Transcriptomic and genomic resources for Thalictrum thalictroides and T. hernandezii: Facilitating candidate gene discovery in an emerging model plant lineage.</title>
        <authorList>
            <person name="Arias T."/>
            <person name="Riano-Pachon D.M."/>
            <person name="Di Stilio V.S."/>
        </authorList>
    </citation>
    <scope>NUCLEOTIDE SEQUENCE [LARGE SCALE GENOMIC DNA]</scope>
    <source>
        <strain evidence="3">cv. WT478/WT964</strain>
        <tissue evidence="2">Leaves</tissue>
    </source>
</reference>
<dbReference type="SUPFAM" id="SSF46689">
    <property type="entry name" value="Homeodomain-like"/>
    <property type="match status" value="1"/>
</dbReference>
<name>A0A7J6V5J5_THATH</name>
<protein>
    <submittedName>
        <fullName evidence="2">DNA-binding centromere protein B (CENP-B)</fullName>
    </submittedName>
</protein>
<dbReference type="GO" id="GO:0003677">
    <property type="term" value="F:DNA binding"/>
    <property type="evidence" value="ECO:0007669"/>
    <property type="project" value="UniProtKB-KW"/>
</dbReference>
<dbReference type="InterPro" id="IPR041188">
    <property type="entry name" value="HTH_ABP1_N"/>
</dbReference>
<gene>
    <name evidence="2" type="ORF">FRX31_030059</name>
</gene>
<feature type="domain" description="ARS-binding protein 1 N-terminal" evidence="1">
    <location>
        <begin position="8"/>
        <end position="61"/>
    </location>
</feature>
<dbReference type="Gene3D" id="1.10.10.60">
    <property type="entry name" value="Homeodomain-like"/>
    <property type="match status" value="2"/>
</dbReference>
<dbReference type="EMBL" id="JABWDY010037562">
    <property type="protein sequence ID" value="KAF5180354.1"/>
    <property type="molecule type" value="Genomic_DNA"/>
</dbReference>
<comment type="caution">
    <text evidence="2">The sequence shown here is derived from an EMBL/GenBank/DDBJ whole genome shotgun (WGS) entry which is preliminary data.</text>
</comment>
<dbReference type="OrthoDB" id="9909311at2759"/>
<keyword evidence="3" id="KW-1185">Reference proteome</keyword>
<accession>A0A7J6V5J5</accession>
<dbReference type="AlphaFoldDB" id="A0A7J6V5J5"/>
<proteinExistence type="predicted"/>
<organism evidence="2 3">
    <name type="scientific">Thalictrum thalictroides</name>
    <name type="common">Rue-anemone</name>
    <name type="synonym">Anemone thalictroides</name>
    <dbReference type="NCBI Taxonomy" id="46969"/>
    <lineage>
        <taxon>Eukaryota</taxon>
        <taxon>Viridiplantae</taxon>
        <taxon>Streptophyta</taxon>
        <taxon>Embryophyta</taxon>
        <taxon>Tracheophyta</taxon>
        <taxon>Spermatophyta</taxon>
        <taxon>Magnoliopsida</taxon>
        <taxon>Ranunculales</taxon>
        <taxon>Ranunculaceae</taxon>
        <taxon>Thalictroideae</taxon>
        <taxon>Thalictrum</taxon>
    </lineage>
</organism>
<keyword evidence="2" id="KW-0238">DNA-binding</keyword>